<dbReference type="SUPFAM" id="SSF55658">
    <property type="entry name" value="L9 N-domain-like"/>
    <property type="match status" value="1"/>
</dbReference>
<dbReference type="AlphaFoldDB" id="A0A8H5B8J9"/>
<accession>A0A8H5B8J9</accession>
<dbReference type="Pfam" id="PF01693">
    <property type="entry name" value="Cauli_VI"/>
    <property type="match status" value="1"/>
</dbReference>
<proteinExistence type="predicted"/>
<dbReference type="EMBL" id="JAACJM010000456">
    <property type="protein sequence ID" value="KAF5318241.1"/>
    <property type="molecule type" value="Genomic_DNA"/>
</dbReference>
<name>A0A8H5B8J9_9AGAR</name>
<keyword evidence="4" id="KW-1185">Reference proteome</keyword>
<evidence type="ECO:0000313" key="3">
    <source>
        <dbReference type="EMBL" id="KAF5318241.1"/>
    </source>
</evidence>
<dbReference type="Gene3D" id="3.40.970.10">
    <property type="entry name" value="Ribonuclease H1, N-terminal domain"/>
    <property type="match status" value="1"/>
</dbReference>
<comment type="caution">
    <text evidence="3">The sequence shown here is derived from an EMBL/GenBank/DDBJ whole genome shotgun (WGS) entry which is preliminary data.</text>
</comment>
<dbReference type="InterPro" id="IPR011320">
    <property type="entry name" value="RNase_H1_N"/>
</dbReference>
<gene>
    <name evidence="3" type="ORF">D9758_018826</name>
</gene>
<dbReference type="Proteomes" id="UP000559256">
    <property type="component" value="Unassembled WGS sequence"/>
</dbReference>
<evidence type="ECO:0000313" key="4">
    <source>
        <dbReference type="Proteomes" id="UP000559256"/>
    </source>
</evidence>
<organism evidence="3 4">
    <name type="scientific">Tetrapyrgos nigripes</name>
    <dbReference type="NCBI Taxonomy" id="182062"/>
    <lineage>
        <taxon>Eukaryota</taxon>
        <taxon>Fungi</taxon>
        <taxon>Dikarya</taxon>
        <taxon>Basidiomycota</taxon>
        <taxon>Agaricomycotina</taxon>
        <taxon>Agaricomycetes</taxon>
        <taxon>Agaricomycetidae</taxon>
        <taxon>Agaricales</taxon>
        <taxon>Marasmiineae</taxon>
        <taxon>Marasmiaceae</taxon>
        <taxon>Tetrapyrgos</taxon>
    </lineage>
</organism>
<feature type="compositionally biased region" description="Polar residues" evidence="1">
    <location>
        <begin position="167"/>
        <end position="180"/>
    </location>
</feature>
<evidence type="ECO:0000256" key="1">
    <source>
        <dbReference type="SAM" id="MobiDB-lite"/>
    </source>
</evidence>
<dbReference type="OrthoDB" id="2871083at2759"/>
<sequence>MKRPSSSSFELWEQLEDMSDAMEEISLSEAATEPRPSCIPQLFDSQSSETRKHFKVKKWYNVYTGNTPGCYTTWADASARTQEIPGARHEAFKKYEDALHAWRQNCLAVHVHDQGFVDGTVLKGLAPVLEGTSPTSPEPPRACTPPPYQSTFRYASDGKYFTPPSSPATGPSQASSTQSPSKRRVGQAMFGPGSPARLPERHSQVNPVRYWAISVNGQKTIATTVDHADGIAEEAQLRGVDAVIKQVASVREAEEWFALLETATDESQHGD</sequence>
<dbReference type="InterPro" id="IPR009027">
    <property type="entry name" value="Ribosomal_bL9/RNase_H1_N"/>
</dbReference>
<feature type="domain" description="Ribonuclease H1 N-terminal" evidence="2">
    <location>
        <begin position="58"/>
        <end position="99"/>
    </location>
</feature>
<protein>
    <recommendedName>
        <fullName evidence="2">Ribonuclease H1 N-terminal domain-containing protein</fullName>
    </recommendedName>
</protein>
<dbReference type="InterPro" id="IPR037056">
    <property type="entry name" value="RNase_H1_N_sf"/>
</dbReference>
<feature type="region of interest" description="Disordered" evidence="1">
    <location>
        <begin position="128"/>
        <end position="203"/>
    </location>
</feature>
<evidence type="ECO:0000259" key="2">
    <source>
        <dbReference type="Pfam" id="PF01693"/>
    </source>
</evidence>
<reference evidence="3 4" key="1">
    <citation type="journal article" date="2020" name="ISME J.">
        <title>Uncovering the hidden diversity of litter-decomposition mechanisms in mushroom-forming fungi.</title>
        <authorList>
            <person name="Floudas D."/>
            <person name="Bentzer J."/>
            <person name="Ahren D."/>
            <person name="Johansson T."/>
            <person name="Persson P."/>
            <person name="Tunlid A."/>
        </authorList>
    </citation>
    <scope>NUCLEOTIDE SEQUENCE [LARGE SCALE GENOMIC DNA]</scope>
    <source>
        <strain evidence="3 4">CBS 291.85</strain>
    </source>
</reference>
<feature type="compositionally biased region" description="Pro residues" evidence="1">
    <location>
        <begin position="136"/>
        <end position="148"/>
    </location>
</feature>